<proteinExistence type="inferred from homology"/>
<organism evidence="2 3">
    <name type="scientific">Actinoallomurus spadix</name>
    <dbReference type="NCBI Taxonomy" id="79912"/>
    <lineage>
        <taxon>Bacteria</taxon>
        <taxon>Bacillati</taxon>
        <taxon>Actinomycetota</taxon>
        <taxon>Actinomycetes</taxon>
        <taxon>Streptosporangiales</taxon>
        <taxon>Thermomonosporaceae</taxon>
        <taxon>Actinoallomurus</taxon>
    </lineage>
</organism>
<dbReference type="Proteomes" id="UP001501822">
    <property type="component" value="Unassembled WGS sequence"/>
</dbReference>
<keyword evidence="3" id="KW-1185">Reference proteome</keyword>
<dbReference type="PANTHER" id="PTHR18964">
    <property type="entry name" value="ROK (REPRESSOR, ORF, KINASE) FAMILY"/>
    <property type="match status" value="1"/>
</dbReference>
<accession>A0ABP3FXJ4</accession>
<dbReference type="PANTHER" id="PTHR18964:SF149">
    <property type="entry name" value="BIFUNCTIONAL UDP-N-ACETYLGLUCOSAMINE 2-EPIMERASE_N-ACETYLMANNOSAMINE KINASE"/>
    <property type="match status" value="1"/>
</dbReference>
<dbReference type="EMBL" id="BAAABM010000015">
    <property type="protein sequence ID" value="GAA0329189.1"/>
    <property type="molecule type" value="Genomic_DNA"/>
</dbReference>
<sequence length="306" mass="30872">MTTGTTSVGEFVLGIDFGGTKVALATASSTGERLRGTRLPTRAADGAEKVVRRVLDAAHGLIDETPGRLVAAGVSTFGVIREGRARLAPNVPGWEDLPLPALLQDGLGVPAVRVDNDVNAAAAAELRWGRLQGAGVGLYVNFGTGTGAALVVGGRVVPGTHGAAGEIGYLLRDPAEPGYAAGHAPLEEYTSGSGLAARGSALLGEQVTAEALFARREEPAVAALLDDAAATVGMAVANLTTFLDPERVVVGGGMTEAFLPAVRAVVDRAVPFPPPVEAARFVDDAALIGAVALGVDARLTGGAEAT</sequence>
<dbReference type="InterPro" id="IPR000600">
    <property type="entry name" value="ROK"/>
</dbReference>
<dbReference type="Pfam" id="PF00480">
    <property type="entry name" value="ROK"/>
    <property type="match status" value="1"/>
</dbReference>
<name>A0ABP3FXJ4_9ACTN</name>
<dbReference type="SUPFAM" id="SSF53067">
    <property type="entry name" value="Actin-like ATPase domain"/>
    <property type="match status" value="1"/>
</dbReference>
<evidence type="ECO:0000313" key="3">
    <source>
        <dbReference type="Proteomes" id="UP001501822"/>
    </source>
</evidence>
<reference evidence="3" key="1">
    <citation type="journal article" date="2019" name="Int. J. Syst. Evol. Microbiol.">
        <title>The Global Catalogue of Microorganisms (GCM) 10K type strain sequencing project: providing services to taxonomists for standard genome sequencing and annotation.</title>
        <authorList>
            <consortium name="The Broad Institute Genomics Platform"/>
            <consortium name="The Broad Institute Genome Sequencing Center for Infectious Disease"/>
            <person name="Wu L."/>
            <person name="Ma J."/>
        </authorList>
    </citation>
    <scope>NUCLEOTIDE SEQUENCE [LARGE SCALE GENOMIC DNA]</scope>
    <source>
        <strain evidence="3">JCM 3146</strain>
    </source>
</reference>
<gene>
    <name evidence="2" type="ORF">GCM10010151_18780</name>
</gene>
<evidence type="ECO:0000256" key="1">
    <source>
        <dbReference type="ARBA" id="ARBA00006479"/>
    </source>
</evidence>
<dbReference type="RefSeq" id="WP_343884544.1">
    <property type="nucleotide sequence ID" value="NZ_BAAABM010000015.1"/>
</dbReference>
<comment type="similarity">
    <text evidence="1">Belongs to the ROK (NagC/XylR) family.</text>
</comment>
<protein>
    <submittedName>
        <fullName evidence="2">ROK family protein</fullName>
    </submittedName>
</protein>
<evidence type="ECO:0000313" key="2">
    <source>
        <dbReference type="EMBL" id="GAA0329189.1"/>
    </source>
</evidence>
<comment type="caution">
    <text evidence="2">The sequence shown here is derived from an EMBL/GenBank/DDBJ whole genome shotgun (WGS) entry which is preliminary data.</text>
</comment>
<dbReference type="Gene3D" id="3.30.420.40">
    <property type="match status" value="2"/>
</dbReference>
<dbReference type="InterPro" id="IPR043129">
    <property type="entry name" value="ATPase_NBD"/>
</dbReference>